<evidence type="ECO:0000313" key="3">
    <source>
        <dbReference type="EMBL" id="XDS50443.1"/>
    </source>
</evidence>
<dbReference type="EMBL" id="CP129683">
    <property type="protein sequence ID" value="XDS50443.1"/>
    <property type="molecule type" value="Genomic_DNA"/>
</dbReference>
<sequence>MKFFERPGMKRGLLAAGAILGIFTLITAATLTDYANVNLGSNGFAPASDYNIQVSVSKETSLDSPISWVEGDTKAGVSISDDQEVALAMQSMEPGDEIDFTIPVRNASEEWASTLSINFAEIQAAFEKEEDDEGVLAAKEAFIKALNLFYCVSDTPASGCDQLNKFTKTKSLSGEGKSTKPVELIGEAVPLAAFDGTDALYSSGSGNVTFVVVKVKLPKNANLEDFKGASDADIQVQFTGTAV</sequence>
<gene>
    <name evidence="3" type="ORF">QN062_08675</name>
    <name evidence="2" type="ORF">QN216_02865</name>
    <name evidence="1" type="ORF">QN217_07580</name>
</gene>
<dbReference type="EMBL" id="CP129675">
    <property type="protein sequence ID" value="XDS45999.1"/>
    <property type="molecule type" value="Genomic_DNA"/>
</dbReference>
<evidence type="ECO:0008006" key="4">
    <source>
        <dbReference type="Google" id="ProtNLM"/>
    </source>
</evidence>
<reference evidence="1" key="1">
    <citation type="submission" date="2023-07" db="EMBL/GenBank/DDBJ databases">
        <title>Bifidobacterium aquikefiriaerophilum sp. nov. and Bifidobacterium eccum sp. nov., isolated from water kefir.</title>
        <authorList>
            <person name="Breselge S."/>
            <person name="Bellassi P."/>
            <person name="Barcenilla C."/>
            <person name="Alvarez-Ordonez A."/>
            <person name="Morelli L."/>
            <person name="Cotter P.D."/>
        </authorList>
    </citation>
    <scope>NUCLEOTIDE SEQUENCE</scope>
    <source>
        <strain evidence="3">WK012_4_13</strain>
        <strain evidence="2">WK013_4_14</strain>
        <strain evidence="1">WK048_4_13</strain>
    </source>
</reference>
<evidence type="ECO:0000313" key="2">
    <source>
        <dbReference type="EMBL" id="XDS49219.1"/>
    </source>
</evidence>
<dbReference type="EMBL" id="CP129682">
    <property type="protein sequence ID" value="XDS49219.1"/>
    <property type="molecule type" value="Genomic_DNA"/>
</dbReference>
<evidence type="ECO:0000313" key="1">
    <source>
        <dbReference type="EMBL" id="XDS45999.1"/>
    </source>
</evidence>
<name>A0AB39UAH6_9BIFI</name>
<protein>
    <recommendedName>
        <fullName evidence="4">Ribosomally synthesized peptide with SipW-like signal peptide</fullName>
    </recommendedName>
</protein>
<dbReference type="AlphaFoldDB" id="A0AB39UAH6"/>
<proteinExistence type="predicted"/>
<accession>A0AB39UAH6</accession>
<organism evidence="1">
    <name type="scientific">Bifidobacterium fermentum</name>
    <dbReference type="NCBI Taxonomy" id="3059035"/>
    <lineage>
        <taxon>Bacteria</taxon>
        <taxon>Bacillati</taxon>
        <taxon>Actinomycetota</taxon>
        <taxon>Actinomycetes</taxon>
        <taxon>Bifidobacteriales</taxon>
        <taxon>Bifidobacteriaceae</taxon>
        <taxon>Bifidobacterium</taxon>
    </lineage>
</organism>
<dbReference type="KEGG" id="bfk:QN062_08675"/>
<dbReference type="RefSeq" id="WP_369341407.1">
    <property type="nucleotide sequence ID" value="NZ_CP129675.1"/>
</dbReference>